<evidence type="ECO:0000313" key="9">
    <source>
        <dbReference type="Proteomes" id="UP000827889"/>
    </source>
</evidence>
<dbReference type="InterPro" id="IPR014978">
    <property type="entry name" value="Gln-Leu-Gln_QLQ"/>
</dbReference>
<dbReference type="GO" id="GO:0006351">
    <property type="term" value="P:DNA-templated transcription"/>
    <property type="evidence" value="ECO:0007669"/>
    <property type="project" value="UniProtKB-UniRule"/>
</dbReference>
<feature type="region of interest" description="Disordered" evidence="6">
    <location>
        <begin position="1"/>
        <end position="26"/>
    </location>
</feature>
<feature type="domain" description="WRC" evidence="8">
    <location>
        <begin position="86"/>
        <end position="130"/>
    </location>
</feature>
<keyword evidence="5" id="KW-0805">Transcription regulation</keyword>
<comment type="similarity">
    <text evidence="2 5">Belongs to the GRF family.</text>
</comment>
<gene>
    <name evidence="10" type="primary">LOC115744448</name>
</gene>
<keyword evidence="5" id="KW-0804">Transcription</keyword>
<evidence type="ECO:0000313" key="10">
    <source>
        <dbReference type="RefSeq" id="XP_030535492.1"/>
    </source>
</evidence>
<dbReference type="PANTHER" id="PTHR31602">
    <property type="entry name" value="GROWTH-REGULATING FACTOR 5"/>
    <property type="match status" value="1"/>
</dbReference>
<keyword evidence="9" id="KW-1185">Reference proteome</keyword>
<name>A0A8B8PM96_9MYRT</name>
<dbReference type="SMART" id="SM00951">
    <property type="entry name" value="QLQ"/>
    <property type="match status" value="1"/>
</dbReference>
<dbReference type="OrthoDB" id="1927209at2759"/>
<evidence type="ECO:0000259" key="8">
    <source>
        <dbReference type="PROSITE" id="PS51667"/>
    </source>
</evidence>
<reference evidence="10" key="1">
    <citation type="submission" date="2025-08" db="UniProtKB">
        <authorList>
            <consortium name="RefSeq"/>
        </authorList>
    </citation>
    <scope>IDENTIFICATION</scope>
    <source>
        <tissue evidence="10">Leaf</tissue>
    </source>
</reference>
<evidence type="ECO:0000256" key="6">
    <source>
        <dbReference type="SAM" id="MobiDB-lite"/>
    </source>
</evidence>
<dbReference type="PROSITE" id="PS51666">
    <property type="entry name" value="QLQ"/>
    <property type="match status" value="1"/>
</dbReference>
<comment type="function">
    <text evidence="5">Transcription activator.</text>
</comment>
<comment type="domain">
    <text evidence="5">The QLQ domain and WRC domain may be involved in protein-protein interaction and DNA-binding, respectively.</text>
</comment>
<dbReference type="GO" id="GO:0099402">
    <property type="term" value="P:plant organ development"/>
    <property type="evidence" value="ECO:0007669"/>
    <property type="project" value="UniProtKB-ARBA"/>
</dbReference>
<keyword evidence="3 5" id="KW-0539">Nucleus</keyword>
<protein>
    <recommendedName>
        <fullName evidence="5">Growth-regulating factor</fullName>
    </recommendedName>
</protein>
<accession>A0A8B8PM96</accession>
<organism evidence="9 10">
    <name type="scientific">Rhodamnia argentea</name>
    <dbReference type="NCBI Taxonomy" id="178133"/>
    <lineage>
        <taxon>Eukaryota</taxon>
        <taxon>Viridiplantae</taxon>
        <taxon>Streptophyta</taxon>
        <taxon>Embryophyta</taxon>
        <taxon>Tracheophyta</taxon>
        <taxon>Spermatophyta</taxon>
        <taxon>Magnoliopsida</taxon>
        <taxon>eudicotyledons</taxon>
        <taxon>Gunneridae</taxon>
        <taxon>Pentapetalae</taxon>
        <taxon>rosids</taxon>
        <taxon>malvids</taxon>
        <taxon>Myrtales</taxon>
        <taxon>Myrtaceae</taxon>
        <taxon>Myrtoideae</taxon>
        <taxon>Myrteae</taxon>
        <taxon>Australasian group</taxon>
        <taxon>Rhodamnia</taxon>
    </lineage>
</organism>
<feature type="region of interest" description="Disordered" evidence="6">
    <location>
        <begin position="304"/>
        <end position="328"/>
    </location>
</feature>
<feature type="compositionally biased region" description="Polar residues" evidence="6">
    <location>
        <begin position="304"/>
        <end position="322"/>
    </location>
</feature>
<dbReference type="GO" id="GO:0005634">
    <property type="term" value="C:nucleus"/>
    <property type="evidence" value="ECO:0007669"/>
    <property type="project" value="UniProtKB-SubCell"/>
</dbReference>
<evidence type="ECO:0000256" key="3">
    <source>
        <dbReference type="ARBA" id="ARBA00023242"/>
    </source>
</evidence>
<dbReference type="GO" id="GO:0006355">
    <property type="term" value="P:regulation of DNA-templated transcription"/>
    <property type="evidence" value="ECO:0007669"/>
    <property type="project" value="InterPro"/>
</dbReference>
<dbReference type="Pfam" id="PF08880">
    <property type="entry name" value="QLQ"/>
    <property type="match status" value="1"/>
</dbReference>
<dbReference type="PANTHER" id="PTHR31602:SF8">
    <property type="entry name" value="GROWTH-REGULATING FACTOR 5"/>
    <property type="match status" value="1"/>
</dbReference>
<feature type="compositionally biased region" description="Gly residues" evidence="6">
    <location>
        <begin position="1"/>
        <end position="23"/>
    </location>
</feature>
<dbReference type="KEGG" id="rarg:115744448"/>
<dbReference type="GeneID" id="115744448"/>
<dbReference type="InterPro" id="IPR014977">
    <property type="entry name" value="WRC_dom"/>
</dbReference>
<dbReference type="InterPro" id="IPR031137">
    <property type="entry name" value="GRF"/>
</dbReference>
<dbReference type="PROSITE" id="PS51667">
    <property type="entry name" value="WRC"/>
    <property type="match status" value="1"/>
</dbReference>
<sequence length="328" mass="35744">MSGDASVGGGGGGVGGGGGGGGWPPFTAAQWQELEHQALIFKYLKAGRTVPPDLLAPIHRSLESMSARLLHYPSFGYYSFYGKKIDPEPGRCRRTDGKKWRCSKDAHPDSKYCERHMNRGRYRSRKPVESQTVSQTLSTATLDVATGSSSGGRSFQNLPSQSLCNPVNLCFGSGLSQLQVETSPYGNLNKYSELKPGGDARKSMMGAPGTIKMNSLLDTHHAASQAPADLLSETGNSSPLQEFGRLPSDATSKQQKQHHFFGMDFSSPGPVKQEQQPVQLFFDDWSETRERRFFFDGQRSDMVSFSSAQSHPSGYSGSNLSDLSRRDA</sequence>
<comment type="subcellular location">
    <subcellularLocation>
        <location evidence="1 5">Nucleus</location>
    </subcellularLocation>
</comment>
<dbReference type="RefSeq" id="XP_030535492.1">
    <property type="nucleotide sequence ID" value="XM_030679632.2"/>
</dbReference>
<dbReference type="AlphaFoldDB" id="A0A8B8PM96"/>
<proteinExistence type="inferred from homology"/>
<evidence type="ECO:0000259" key="7">
    <source>
        <dbReference type="PROSITE" id="PS51666"/>
    </source>
</evidence>
<dbReference type="Proteomes" id="UP000827889">
    <property type="component" value="Chromosome 9"/>
</dbReference>
<feature type="domain" description="QLQ" evidence="7">
    <location>
        <begin position="25"/>
        <end position="60"/>
    </location>
</feature>
<evidence type="ECO:0000256" key="1">
    <source>
        <dbReference type="ARBA" id="ARBA00004123"/>
    </source>
</evidence>
<dbReference type="GO" id="GO:0005524">
    <property type="term" value="F:ATP binding"/>
    <property type="evidence" value="ECO:0007669"/>
    <property type="project" value="UniProtKB-UniRule"/>
</dbReference>
<comment type="caution">
    <text evidence="4">Lacks conserved residue(s) required for the propagation of feature annotation.</text>
</comment>
<evidence type="ECO:0000256" key="2">
    <source>
        <dbReference type="ARBA" id="ARBA00008122"/>
    </source>
</evidence>
<dbReference type="Pfam" id="PF08879">
    <property type="entry name" value="WRC"/>
    <property type="match status" value="1"/>
</dbReference>
<keyword evidence="5" id="KW-0010">Activator</keyword>
<evidence type="ECO:0000256" key="5">
    <source>
        <dbReference type="RuleBase" id="RU367127"/>
    </source>
</evidence>
<evidence type="ECO:0000256" key="4">
    <source>
        <dbReference type="PROSITE-ProRule" id="PRU01002"/>
    </source>
</evidence>